<dbReference type="AlphaFoldDB" id="A0A847S9Y2"/>
<comment type="caution">
    <text evidence="2">The sequence shown here is derived from an EMBL/GenBank/DDBJ whole genome shotgun (WGS) entry which is preliminary data.</text>
</comment>
<reference evidence="2 3" key="1">
    <citation type="submission" date="2020-04" db="EMBL/GenBank/DDBJ databases">
        <authorList>
            <person name="Yin C."/>
        </authorList>
    </citation>
    <scope>NUCLEOTIDE SEQUENCE [LARGE SCALE GENOMIC DNA]</scope>
    <source>
        <strain evidence="2 3">Ae27</strain>
    </source>
</reference>
<keyword evidence="1" id="KW-1133">Transmembrane helix</keyword>
<gene>
    <name evidence="2" type="primary">traK</name>
    <name evidence="2" type="ORF">HGH92_29725</name>
</gene>
<feature type="transmembrane region" description="Helical" evidence="1">
    <location>
        <begin position="15"/>
        <end position="35"/>
    </location>
</feature>
<accession>A0A847S9Y2</accession>
<dbReference type="NCBIfam" id="TIGR03781">
    <property type="entry name" value="Bac_Flav_CT_K"/>
    <property type="match status" value="1"/>
</dbReference>
<dbReference type="EMBL" id="JABAIA010000004">
    <property type="protein sequence ID" value="NLR68521.1"/>
    <property type="molecule type" value="Genomic_DNA"/>
</dbReference>
<dbReference type="InterPro" id="IPR022276">
    <property type="entry name" value="Conjug_transposon_TraK"/>
</dbReference>
<protein>
    <submittedName>
        <fullName evidence="2">Conjugative transposon protein TraK</fullName>
    </submittedName>
</protein>
<keyword evidence="1" id="KW-0472">Membrane</keyword>
<evidence type="ECO:0000313" key="2">
    <source>
        <dbReference type="EMBL" id="NLR68521.1"/>
    </source>
</evidence>
<dbReference type="Proteomes" id="UP000570474">
    <property type="component" value="Unassembled WGS sequence"/>
</dbReference>
<keyword evidence="3" id="KW-1185">Reference proteome</keyword>
<proteinExistence type="predicted"/>
<sequence>MFKQFHNIETAFRHVRLFTFVLIAACMSIVCFTILESYRMVTKAQERIYILASGKALEALAGERKDNIPVEARDHIKMFHFYFFQLDPDDKLIASHIGQALYLSDASAKKQFDNLSESGYYTGIISGNISQMVTMDSIVLGIDTYPFRFKYFGKQQIIRPTAILTRNLITEGFLRSVSRSDVNPHGFLIERWKIIDNHDLEIKNR</sequence>
<name>A0A847S9Y2_9BACT</name>
<evidence type="ECO:0000256" key="1">
    <source>
        <dbReference type="SAM" id="Phobius"/>
    </source>
</evidence>
<keyword evidence="1" id="KW-0812">Transmembrane</keyword>
<dbReference type="RefSeq" id="WP_168874488.1">
    <property type="nucleotide sequence ID" value="NZ_JABAIA010000004.1"/>
</dbReference>
<organism evidence="2 3">
    <name type="scientific">Chitinophaga varians</name>
    <dbReference type="NCBI Taxonomy" id="2202339"/>
    <lineage>
        <taxon>Bacteria</taxon>
        <taxon>Pseudomonadati</taxon>
        <taxon>Bacteroidota</taxon>
        <taxon>Chitinophagia</taxon>
        <taxon>Chitinophagales</taxon>
        <taxon>Chitinophagaceae</taxon>
        <taxon>Chitinophaga</taxon>
    </lineage>
</organism>
<evidence type="ECO:0000313" key="3">
    <source>
        <dbReference type="Proteomes" id="UP000570474"/>
    </source>
</evidence>